<proteinExistence type="predicted"/>
<evidence type="ECO:0000313" key="3">
    <source>
        <dbReference type="EMBL" id="TBU27780.1"/>
    </source>
</evidence>
<evidence type="ECO:0000259" key="2">
    <source>
        <dbReference type="Pfam" id="PF17667"/>
    </source>
</evidence>
<feature type="domain" description="Fungal-type protein kinase" evidence="2">
    <location>
        <begin position="61"/>
        <end position="562"/>
    </location>
</feature>
<dbReference type="InterPro" id="IPR040976">
    <property type="entry name" value="Pkinase_fungal"/>
</dbReference>
<accession>A0A4Q9MJQ3</accession>
<dbReference type="PANTHER" id="PTHR38248:SF2">
    <property type="entry name" value="FUNK1 11"/>
    <property type="match status" value="1"/>
</dbReference>
<dbReference type="AlphaFoldDB" id="A0A4Q9MJQ3"/>
<dbReference type="SUPFAM" id="SSF56112">
    <property type="entry name" value="Protein kinase-like (PK-like)"/>
    <property type="match status" value="1"/>
</dbReference>
<gene>
    <name evidence="3" type="ORF">BD311DRAFT_695952</name>
</gene>
<dbReference type="PROSITE" id="PS00109">
    <property type="entry name" value="PROTEIN_KINASE_TYR"/>
    <property type="match status" value="1"/>
</dbReference>
<dbReference type="Pfam" id="PF17667">
    <property type="entry name" value="Pkinase_fungal"/>
    <property type="match status" value="1"/>
</dbReference>
<dbReference type="GO" id="GO:0004672">
    <property type="term" value="F:protein kinase activity"/>
    <property type="evidence" value="ECO:0007669"/>
    <property type="project" value="InterPro"/>
</dbReference>
<feature type="region of interest" description="Disordered" evidence="1">
    <location>
        <begin position="661"/>
        <end position="747"/>
    </location>
</feature>
<dbReference type="InterPro" id="IPR008266">
    <property type="entry name" value="Tyr_kinase_AS"/>
</dbReference>
<feature type="compositionally biased region" description="Polar residues" evidence="1">
    <location>
        <begin position="345"/>
        <end position="372"/>
    </location>
</feature>
<feature type="compositionally biased region" description="Gly residues" evidence="1">
    <location>
        <begin position="729"/>
        <end position="740"/>
    </location>
</feature>
<dbReference type="Gene3D" id="1.10.510.10">
    <property type="entry name" value="Transferase(Phosphotransferase) domain 1"/>
    <property type="match status" value="1"/>
</dbReference>
<feature type="region of interest" description="Disordered" evidence="1">
    <location>
        <begin position="325"/>
        <end position="394"/>
    </location>
</feature>
<dbReference type="Proteomes" id="UP000292957">
    <property type="component" value="Unassembled WGS sequence"/>
</dbReference>
<dbReference type="EMBL" id="ML143428">
    <property type="protein sequence ID" value="TBU27780.1"/>
    <property type="molecule type" value="Genomic_DNA"/>
</dbReference>
<feature type="compositionally biased region" description="Basic and acidic residues" evidence="1">
    <location>
        <begin position="661"/>
        <end position="670"/>
    </location>
</feature>
<dbReference type="InterPro" id="IPR011009">
    <property type="entry name" value="Kinase-like_dom_sf"/>
</dbReference>
<protein>
    <recommendedName>
        <fullName evidence="2">Fungal-type protein kinase domain-containing protein</fullName>
    </recommendedName>
</protein>
<dbReference type="PANTHER" id="PTHR38248">
    <property type="entry name" value="FUNK1 6"/>
    <property type="match status" value="1"/>
</dbReference>
<feature type="compositionally biased region" description="Basic and acidic residues" evidence="1">
    <location>
        <begin position="684"/>
        <end position="700"/>
    </location>
</feature>
<sequence>MYNHLIDAFDTLVAPLPDHLRLTFCDCAGQKISFPFKDHSDHHVTKPDIVASFPGHKLPRKQTNPTWWTVSMAMEAKATEEQDPFGKQGQVHVDTVTQLAISARNLLFAHGLCYVFMIGLYGHSARIVRFDRSSAVVSKRFNYRARPDILQRFFWRLVHPIIGNTLVGSDPNMRPLTSTDAQWVSGQLEKLQWGITIPDEELRKGRKVLVPESDAHDAETKNFILFDLVDVNARLFSRATMVWLAIEDTREHSLDPSCEDPPPKLVVFKETWRQIIRRPESHFYERLSEIPDEVRTGLPKMLYGSDVGKREVEAWKAAGGQFPYEVDSSRDSPVESFPSEHPNGIQGSISNSHRTPSVSAPDVASTTASAATNEPPEVNALAGEPTTPAVPASPPLPYPLYQTHSWRLLFGDKHIARERSLVRFVVNAVGRPLKRFRSTRELVEAMRDAIEGHRQAWEVGVLHRDVSTGNILISERPKERLRGFLHDFDYSSMTKEIPPPLDDSDPCTDPLLRMAEVCDEDDLKERTGTYYYMSYDLLETEDCVHSVHHDLESFYWVLLWIVLRHTKHDFKTTQNQPNPCAAIFQFGDDQGAANTKRGWLTKPRNIVLTVEDNKPLTDLLHAFRMLIFRTNVISLYLEPREYLTHAAVLELFDKALARTDEWPDASKDGPRPFVWSKPTPPRLDQPKRDAQDPEETEKQSRKQSKKSRGTAAGDDPFESTPNPQSNRGNGSGRGSRGRAGGSKRRGL</sequence>
<name>A0A4Q9MJQ3_9APHY</name>
<organism evidence="3">
    <name type="scientific">Dichomitus squalens</name>
    <dbReference type="NCBI Taxonomy" id="114155"/>
    <lineage>
        <taxon>Eukaryota</taxon>
        <taxon>Fungi</taxon>
        <taxon>Dikarya</taxon>
        <taxon>Basidiomycota</taxon>
        <taxon>Agaricomycotina</taxon>
        <taxon>Agaricomycetes</taxon>
        <taxon>Polyporales</taxon>
        <taxon>Polyporaceae</taxon>
        <taxon>Dichomitus</taxon>
    </lineage>
</organism>
<evidence type="ECO:0000256" key="1">
    <source>
        <dbReference type="SAM" id="MobiDB-lite"/>
    </source>
</evidence>
<dbReference type="OrthoDB" id="2797568at2759"/>
<reference evidence="3" key="1">
    <citation type="submission" date="2019-01" db="EMBL/GenBank/DDBJ databases">
        <title>Draft genome sequences of three monokaryotic isolates of the white-rot basidiomycete fungus Dichomitus squalens.</title>
        <authorList>
            <consortium name="DOE Joint Genome Institute"/>
            <person name="Lopez S.C."/>
            <person name="Andreopoulos B."/>
            <person name="Pangilinan J."/>
            <person name="Lipzen A."/>
            <person name="Riley R."/>
            <person name="Ahrendt S."/>
            <person name="Ng V."/>
            <person name="Barry K."/>
            <person name="Daum C."/>
            <person name="Grigoriev I.V."/>
            <person name="Hilden K.S."/>
            <person name="Makela M.R."/>
            <person name="de Vries R.P."/>
        </authorList>
    </citation>
    <scope>NUCLEOTIDE SEQUENCE [LARGE SCALE GENOMIC DNA]</scope>
    <source>
        <strain evidence="3">OM18370.1</strain>
    </source>
</reference>